<evidence type="ECO:0000256" key="1">
    <source>
        <dbReference type="SAM" id="Phobius"/>
    </source>
</evidence>
<evidence type="ECO:0000313" key="4">
    <source>
        <dbReference type="Proteomes" id="UP000735302"/>
    </source>
</evidence>
<organism evidence="3 4">
    <name type="scientific">Plakobranchus ocellatus</name>
    <dbReference type="NCBI Taxonomy" id="259542"/>
    <lineage>
        <taxon>Eukaryota</taxon>
        <taxon>Metazoa</taxon>
        <taxon>Spiralia</taxon>
        <taxon>Lophotrochozoa</taxon>
        <taxon>Mollusca</taxon>
        <taxon>Gastropoda</taxon>
        <taxon>Heterobranchia</taxon>
        <taxon>Euthyneura</taxon>
        <taxon>Panpulmonata</taxon>
        <taxon>Sacoglossa</taxon>
        <taxon>Placobranchoidea</taxon>
        <taxon>Plakobranchidae</taxon>
        <taxon>Plakobranchus</taxon>
    </lineage>
</organism>
<dbReference type="SUPFAM" id="SSF55144">
    <property type="entry name" value="LigT-like"/>
    <property type="match status" value="1"/>
</dbReference>
<gene>
    <name evidence="3" type="ORF">PoB_003934200</name>
</gene>
<dbReference type="Gene3D" id="3.90.1140.10">
    <property type="entry name" value="Cyclic phosphodiesterase"/>
    <property type="match status" value="1"/>
</dbReference>
<keyword evidence="1" id="KW-0472">Membrane</keyword>
<dbReference type="Pfam" id="PF08975">
    <property type="entry name" value="2H-phosphodiest"/>
    <property type="match status" value="1"/>
</dbReference>
<dbReference type="EMBL" id="BLXT01004464">
    <property type="protein sequence ID" value="GFO12837.1"/>
    <property type="molecule type" value="Genomic_DNA"/>
</dbReference>
<accession>A0AAV4B0Q1</accession>
<keyword evidence="1" id="KW-1133">Transmembrane helix</keyword>
<feature type="domain" description="DUF1868" evidence="2">
    <location>
        <begin position="62"/>
        <end position="125"/>
    </location>
</feature>
<dbReference type="InterPro" id="IPR009097">
    <property type="entry name" value="Cyclic_Pdiesterase"/>
</dbReference>
<comment type="caution">
    <text evidence="3">The sequence shown here is derived from an EMBL/GenBank/DDBJ whole genome shotgun (WGS) entry which is preliminary data.</text>
</comment>
<sequence length="274" mass="31505">MFASKKYSHGGPMVPKIGVIVFFIFVIIFLLFLVLRIASEEKPVSDSSKKMSASKSMHESDKIDSEGNYMPFYGYTVICMVSDRTGVPQQWTEFLEKAPVLRAHMSPLPASSYHATLYDIFTQRKVPERYTPRSGSVPSVHWTRAHNTLGKDMEVAQSKCEEVKGKIYFVKKNLKWKRHIGNSVIIEGTLTNMEEVSATESNMKQIFHEIGKPVQVHHITLGYVYKEIDDHASQAMEEELKGLWPLIQDHILLERPNVYYFETMKEFLPVKELQ</sequence>
<keyword evidence="1" id="KW-0812">Transmembrane</keyword>
<evidence type="ECO:0000313" key="3">
    <source>
        <dbReference type="EMBL" id="GFO12837.1"/>
    </source>
</evidence>
<protein>
    <submittedName>
        <fullName evidence="3">2H-phosphodiest domain-containing protein</fullName>
    </submittedName>
</protein>
<evidence type="ECO:0000259" key="2">
    <source>
        <dbReference type="Pfam" id="PF08975"/>
    </source>
</evidence>
<dbReference type="Proteomes" id="UP000735302">
    <property type="component" value="Unassembled WGS sequence"/>
</dbReference>
<keyword evidence="4" id="KW-1185">Reference proteome</keyword>
<dbReference type="InterPro" id="IPR015069">
    <property type="entry name" value="2H-PEstase_DUF1868"/>
</dbReference>
<reference evidence="3 4" key="1">
    <citation type="journal article" date="2021" name="Elife">
        <title>Chloroplast acquisition without the gene transfer in kleptoplastic sea slugs, Plakobranchus ocellatus.</title>
        <authorList>
            <person name="Maeda T."/>
            <person name="Takahashi S."/>
            <person name="Yoshida T."/>
            <person name="Shimamura S."/>
            <person name="Takaki Y."/>
            <person name="Nagai Y."/>
            <person name="Toyoda A."/>
            <person name="Suzuki Y."/>
            <person name="Arimoto A."/>
            <person name="Ishii H."/>
            <person name="Satoh N."/>
            <person name="Nishiyama T."/>
            <person name="Hasebe M."/>
            <person name="Maruyama T."/>
            <person name="Minagawa J."/>
            <person name="Obokata J."/>
            <person name="Shigenobu S."/>
        </authorList>
    </citation>
    <scope>NUCLEOTIDE SEQUENCE [LARGE SCALE GENOMIC DNA]</scope>
</reference>
<dbReference type="AlphaFoldDB" id="A0AAV4B0Q1"/>
<proteinExistence type="predicted"/>
<feature type="transmembrane region" description="Helical" evidence="1">
    <location>
        <begin position="17"/>
        <end position="38"/>
    </location>
</feature>
<name>A0AAV4B0Q1_9GAST</name>